<keyword evidence="3" id="KW-1185">Reference proteome</keyword>
<dbReference type="RefSeq" id="WP_089061174.1">
    <property type="nucleotide sequence ID" value="NZ_CP022315.1"/>
</dbReference>
<dbReference type="AlphaFoldDB" id="A0A220U0X3"/>
<protein>
    <submittedName>
        <fullName evidence="2">Polysaccharide deacetylase</fullName>
    </submittedName>
</protein>
<dbReference type="InterPro" id="IPR002509">
    <property type="entry name" value="NODB_dom"/>
</dbReference>
<evidence type="ECO:0000259" key="1">
    <source>
        <dbReference type="PROSITE" id="PS51677"/>
    </source>
</evidence>
<gene>
    <name evidence="2" type="ORF">CFK37_06940</name>
</gene>
<reference evidence="2 3" key="1">
    <citation type="submission" date="2017-07" db="EMBL/GenBank/DDBJ databases">
        <title>Virgibacillus sp. LM2416.</title>
        <authorList>
            <person name="Tak E.J."/>
            <person name="Bae J.-W."/>
        </authorList>
    </citation>
    <scope>NUCLEOTIDE SEQUENCE [LARGE SCALE GENOMIC DNA]</scope>
    <source>
        <strain evidence="2 3">LM2416</strain>
    </source>
</reference>
<dbReference type="Proteomes" id="UP000198312">
    <property type="component" value="Chromosome"/>
</dbReference>
<dbReference type="InterPro" id="IPR011330">
    <property type="entry name" value="Glyco_hydro/deAcase_b/a-brl"/>
</dbReference>
<sequence>MNKHRHLNRRGKLMVLMLSITALLLFIGLIGGNKNEKADQRVSSIPATPAAQLLSSFAPKKAFANSKLDQSIQSKEDNQEKTIYLTFDDGPTSHTSQLMDTLNQYNAKATFFMLGPNIRSHPSVVKRAVEEGFGIGLHGISHSVEQIYASKSAPLEEMTKDQSILQKITGLETDLVRLPYGSIPYLTVDMRELLNEGGFNIWDWNVDSRDWELKDGSYIKNTIQEIQEVEQRGETPVVLMHDKQETIRYLPELLAYLQQEGYKTKKLTNGIPALTFRCAGRCRALNS</sequence>
<dbReference type="GO" id="GO:0005975">
    <property type="term" value="P:carbohydrate metabolic process"/>
    <property type="evidence" value="ECO:0007669"/>
    <property type="project" value="InterPro"/>
</dbReference>
<dbReference type="Pfam" id="PF01522">
    <property type="entry name" value="Polysacc_deac_1"/>
    <property type="match status" value="1"/>
</dbReference>
<evidence type="ECO:0000313" key="2">
    <source>
        <dbReference type="EMBL" id="ASK61914.1"/>
    </source>
</evidence>
<dbReference type="InterPro" id="IPR050248">
    <property type="entry name" value="Polysacc_deacetylase_ArnD"/>
</dbReference>
<dbReference type="PROSITE" id="PS51677">
    <property type="entry name" value="NODB"/>
    <property type="match status" value="1"/>
</dbReference>
<feature type="domain" description="NodB homology" evidence="1">
    <location>
        <begin position="81"/>
        <end position="265"/>
    </location>
</feature>
<dbReference type="SUPFAM" id="SSF88713">
    <property type="entry name" value="Glycoside hydrolase/deacetylase"/>
    <property type="match status" value="1"/>
</dbReference>
<dbReference type="EMBL" id="CP022315">
    <property type="protein sequence ID" value="ASK61914.1"/>
    <property type="molecule type" value="Genomic_DNA"/>
</dbReference>
<dbReference type="KEGG" id="vil:CFK37_06940"/>
<accession>A0A220U0X3</accession>
<dbReference type="GO" id="GO:0016810">
    <property type="term" value="F:hydrolase activity, acting on carbon-nitrogen (but not peptide) bonds"/>
    <property type="evidence" value="ECO:0007669"/>
    <property type="project" value="InterPro"/>
</dbReference>
<name>A0A220U0X3_9BACI</name>
<organism evidence="2 3">
    <name type="scientific">Virgibacillus phasianinus</name>
    <dbReference type="NCBI Taxonomy" id="2017483"/>
    <lineage>
        <taxon>Bacteria</taxon>
        <taxon>Bacillati</taxon>
        <taxon>Bacillota</taxon>
        <taxon>Bacilli</taxon>
        <taxon>Bacillales</taxon>
        <taxon>Bacillaceae</taxon>
        <taxon>Virgibacillus</taxon>
    </lineage>
</organism>
<dbReference type="OrthoDB" id="258610at2"/>
<proteinExistence type="predicted"/>
<evidence type="ECO:0000313" key="3">
    <source>
        <dbReference type="Proteomes" id="UP000198312"/>
    </source>
</evidence>
<dbReference type="PANTHER" id="PTHR10587">
    <property type="entry name" value="GLYCOSYL TRANSFERASE-RELATED"/>
    <property type="match status" value="1"/>
</dbReference>
<dbReference type="Gene3D" id="3.20.20.370">
    <property type="entry name" value="Glycoside hydrolase/deacetylase"/>
    <property type="match status" value="1"/>
</dbReference>
<dbReference type="CDD" id="cd10944">
    <property type="entry name" value="CE4_SmPgdA_like"/>
    <property type="match status" value="1"/>
</dbReference>
<dbReference type="PANTHER" id="PTHR10587:SF125">
    <property type="entry name" value="POLYSACCHARIDE DEACETYLASE YHEN-RELATED"/>
    <property type="match status" value="1"/>
</dbReference>